<keyword evidence="1" id="KW-0812">Transmembrane</keyword>
<dbReference type="Proteomes" id="UP000663792">
    <property type="component" value="Unassembled WGS sequence"/>
</dbReference>
<keyword evidence="1" id="KW-0472">Membrane</keyword>
<dbReference type="Gene3D" id="3.60.21.10">
    <property type="match status" value="1"/>
</dbReference>
<dbReference type="SUPFAM" id="SSF56300">
    <property type="entry name" value="Metallo-dependent phosphatases"/>
    <property type="match status" value="1"/>
</dbReference>
<dbReference type="InterPro" id="IPR004843">
    <property type="entry name" value="Calcineurin-like_PHP"/>
</dbReference>
<feature type="domain" description="Calcineurin-like phosphoesterase" evidence="2">
    <location>
        <begin position="54"/>
        <end position="237"/>
    </location>
</feature>
<accession>A0A938YFV6</accession>
<dbReference type="PANTHER" id="PTHR31302:SF20">
    <property type="entry name" value="CONSERVED PROTEIN"/>
    <property type="match status" value="1"/>
</dbReference>
<dbReference type="GO" id="GO:0009245">
    <property type="term" value="P:lipid A biosynthetic process"/>
    <property type="evidence" value="ECO:0007669"/>
    <property type="project" value="TreeGrafter"/>
</dbReference>
<dbReference type="GO" id="GO:0008758">
    <property type="term" value="F:UDP-2,3-diacylglucosamine hydrolase activity"/>
    <property type="evidence" value="ECO:0007669"/>
    <property type="project" value="TreeGrafter"/>
</dbReference>
<gene>
    <name evidence="3" type="ORF">JL106_08840</name>
</gene>
<reference evidence="3" key="1">
    <citation type="submission" date="2021-01" db="EMBL/GenBank/DDBJ databases">
        <title>YIM 132084 draft genome.</title>
        <authorList>
            <person name="An D."/>
        </authorList>
    </citation>
    <scope>NUCLEOTIDE SEQUENCE</scope>
    <source>
        <strain evidence="3">YIM 132084</strain>
    </source>
</reference>
<proteinExistence type="predicted"/>
<evidence type="ECO:0000313" key="4">
    <source>
        <dbReference type="Proteomes" id="UP000663792"/>
    </source>
</evidence>
<protein>
    <submittedName>
        <fullName evidence="3">Metallophosphoesterase</fullName>
    </submittedName>
</protein>
<dbReference type="EMBL" id="JAERWK010000010">
    <property type="protein sequence ID" value="MBM9467384.1"/>
    <property type="molecule type" value="Genomic_DNA"/>
</dbReference>
<name>A0A938YFV6_9ACTN</name>
<dbReference type="Pfam" id="PF00149">
    <property type="entry name" value="Metallophos"/>
    <property type="match status" value="1"/>
</dbReference>
<dbReference type="RefSeq" id="WP_205260323.1">
    <property type="nucleotide sequence ID" value="NZ_JAERWK010000010.1"/>
</dbReference>
<evidence type="ECO:0000259" key="2">
    <source>
        <dbReference type="Pfam" id="PF00149"/>
    </source>
</evidence>
<dbReference type="GO" id="GO:0016020">
    <property type="term" value="C:membrane"/>
    <property type="evidence" value="ECO:0007669"/>
    <property type="project" value="GOC"/>
</dbReference>
<keyword evidence="4" id="KW-1185">Reference proteome</keyword>
<keyword evidence="1" id="KW-1133">Transmembrane helix</keyword>
<dbReference type="PANTHER" id="PTHR31302">
    <property type="entry name" value="TRANSMEMBRANE PROTEIN WITH METALLOPHOSPHOESTERASE DOMAIN-RELATED"/>
    <property type="match status" value="1"/>
</dbReference>
<organism evidence="3 4">
    <name type="scientific">Nakamurella leprariae</name>
    <dbReference type="NCBI Taxonomy" id="2803911"/>
    <lineage>
        <taxon>Bacteria</taxon>
        <taxon>Bacillati</taxon>
        <taxon>Actinomycetota</taxon>
        <taxon>Actinomycetes</taxon>
        <taxon>Nakamurellales</taxon>
        <taxon>Nakamurellaceae</taxon>
        <taxon>Nakamurella</taxon>
    </lineage>
</organism>
<dbReference type="AlphaFoldDB" id="A0A938YFV6"/>
<evidence type="ECO:0000256" key="1">
    <source>
        <dbReference type="SAM" id="Phobius"/>
    </source>
</evidence>
<dbReference type="InterPro" id="IPR029052">
    <property type="entry name" value="Metallo-depent_PP-like"/>
</dbReference>
<feature type="transmembrane region" description="Helical" evidence="1">
    <location>
        <begin position="12"/>
        <end position="32"/>
    </location>
</feature>
<evidence type="ECO:0000313" key="3">
    <source>
        <dbReference type="EMBL" id="MBM9467384.1"/>
    </source>
</evidence>
<dbReference type="InterPro" id="IPR051158">
    <property type="entry name" value="Metallophosphoesterase_sf"/>
</dbReference>
<sequence length="302" mass="32739">MTAHRRPSLGRAAAVTGAAVGASAVAGGWALLEPHLFTLRRVELSVLRPGSWPMRILHLSDLHLLPRQQRKQRWVAGLADLRPDVVVNTGDTLSGPRSVPTAIKAFGQLLDTPGVFVFGNNDYFAPVPKSPHVYLQRPAPVRRGQALPWQDLRAAQTERGWLDLDNAQATVTVRGQRLAFAGVDDPFTGKDRYHAIAGPADPTAAVRIGLSHVPEPRVLDRFAEDGYDLVLAGHTHGGQVRIPGIGAVVTNCGIDRSRVRGLSRWGSSMWLHVSAGLGGNPYLPVRFCCRPEATLITLLPRD</sequence>
<comment type="caution">
    <text evidence="3">The sequence shown here is derived from an EMBL/GenBank/DDBJ whole genome shotgun (WGS) entry which is preliminary data.</text>
</comment>